<dbReference type="RefSeq" id="WP_014797924.1">
    <property type="nucleotide sequence ID" value="NC_018018.1"/>
</dbReference>
<organism evidence="1 2">
    <name type="scientific">Bernardetia litoralis (strain ATCC 23117 / DSM 6794 / NBRC 15988 / NCIMB 1366 / Fx l1 / Sio-4)</name>
    <name type="common">Flexibacter litoralis</name>
    <dbReference type="NCBI Taxonomy" id="880071"/>
    <lineage>
        <taxon>Bacteria</taxon>
        <taxon>Pseudomonadati</taxon>
        <taxon>Bacteroidota</taxon>
        <taxon>Cytophagia</taxon>
        <taxon>Cytophagales</taxon>
        <taxon>Bernardetiaceae</taxon>
        <taxon>Bernardetia</taxon>
    </lineage>
</organism>
<sequence length="228" mass="26120" precursor="true">MKNILVLVVFAFVLFLTKQIQAQDYFKERRYQGIDFTKSKAKKKYITISRKKYEVVNKEEEIMLGKKFSYDSKQKVFYVKRQKKAMTFKETINFMKYVGNKQSAEELKGSWNLYKLSNISGATGGLAVIIGGFMLTTWGDDKDTRLVNEGLILLGSGAVLYGTTYLLQLKAEKKVKKTIRYHNKKVRQFSKPVIAKNDFAPSSLGFKPVRMNLLNPTPVPTLSLAWSL</sequence>
<evidence type="ECO:0000313" key="1">
    <source>
        <dbReference type="EMBL" id="AFM04477.1"/>
    </source>
</evidence>
<dbReference type="AlphaFoldDB" id="I4AKJ2"/>
<protein>
    <submittedName>
        <fullName evidence="1">Uncharacterized protein</fullName>
    </submittedName>
</protein>
<dbReference type="KEGG" id="fli:Fleli_2094"/>
<keyword evidence="2" id="KW-1185">Reference proteome</keyword>
<gene>
    <name evidence="1" type="ordered locus">Fleli_2094</name>
</gene>
<dbReference type="HOGENOM" id="CLU_1213353_0_0_10"/>
<dbReference type="Proteomes" id="UP000006054">
    <property type="component" value="Chromosome"/>
</dbReference>
<reference evidence="2" key="1">
    <citation type="submission" date="2012-06" db="EMBL/GenBank/DDBJ databases">
        <title>The complete genome of Flexibacter litoralis DSM 6794.</title>
        <authorList>
            <person name="Lucas S."/>
            <person name="Copeland A."/>
            <person name="Lapidus A."/>
            <person name="Glavina del Rio T."/>
            <person name="Dalin E."/>
            <person name="Tice H."/>
            <person name="Bruce D."/>
            <person name="Goodwin L."/>
            <person name="Pitluck S."/>
            <person name="Peters L."/>
            <person name="Ovchinnikova G."/>
            <person name="Lu M."/>
            <person name="Kyrpides N."/>
            <person name="Mavromatis K."/>
            <person name="Ivanova N."/>
            <person name="Brettin T."/>
            <person name="Detter J.C."/>
            <person name="Han C."/>
            <person name="Larimer F."/>
            <person name="Land M."/>
            <person name="Hauser L."/>
            <person name="Markowitz V."/>
            <person name="Cheng J.-F."/>
            <person name="Hugenholtz P."/>
            <person name="Woyke T."/>
            <person name="Wu D."/>
            <person name="Spring S."/>
            <person name="Lang E."/>
            <person name="Kopitz M."/>
            <person name="Brambilla E."/>
            <person name="Klenk H.-P."/>
            <person name="Eisen J.A."/>
        </authorList>
    </citation>
    <scope>NUCLEOTIDE SEQUENCE [LARGE SCALE GENOMIC DNA]</scope>
    <source>
        <strain evidence="2">ATCC 23117 / DSM 6794 / NBRC 15988 / NCIMB 1366 / Sio-4</strain>
    </source>
</reference>
<dbReference type="EMBL" id="CP003345">
    <property type="protein sequence ID" value="AFM04477.1"/>
    <property type="molecule type" value="Genomic_DNA"/>
</dbReference>
<evidence type="ECO:0000313" key="2">
    <source>
        <dbReference type="Proteomes" id="UP000006054"/>
    </source>
</evidence>
<name>I4AKJ2_BERLS</name>
<proteinExistence type="predicted"/>
<accession>I4AKJ2</accession>